<dbReference type="Proteomes" id="UP000567826">
    <property type="component" value="Unassembled WGS sequence"/>
</dbReference>
<gene>
    <name evidence="2" type="primary">Gdpgp1_1</name>
    <name evidence="2" type="ORF">NYCGRA_R12984</name>
</gene>
<dbReference type="Pfam" id="PF26217">
    <property type="entry name" value="GDPGP1_N"/>
    <property type="match status" value="1"/>
</dbReference>
<dbReference type="OrthoDB" id="417175at2759"/>
<feature type="domain" description="GDPGP1-like N-terminal" evidence="1">
    <location>
        <begin position="4"/>
        <end position="114"/>
    </location>
</feature>
<dbReference type="GO" id="GO:0005085">
    <property type="term" value="F:guanyl-nucleotide exchange factor activity"/>
    <property type="evidence" value="ECO:0007669"/>
    <property type="project" value="UniProtKB-KW"/>
</dbReference>
<dbReference type="AlphaFoldDB" id="A0A7L2GZR7"/>
<dbReference type="GO" id="GO:0080048">
    <property type="term" value="F:GDP-D-glucose phosphorylase activity"/>
    <property type="evidence" value="ECO:0007669"/>
    <property type="project" value="UniProtKB-EC"/>
</dbReference>
<name>A0A7L2GZR7_NYCGR</name>
<sequence length="272" mass="29552">RLPQPICSLQQPFDPVAFNFTRIHPSKVLLRLRRAGGGGPSPPDPFLVAINVSPLERGQVLLLLELARGLPQALTAPVLRARLEAALLSARPGFRLGFNSLGDCASVYHLHLHSFYLDWLLPVEAAPTRQFHPPCGLGLLLHGVPAPAFLFYATCPADLDAVARDMWWVAEHLADTGLAYNILITRGDPPEGAGTGAGWELRVLLWAHRPSFSAKVSAAFTVVLCGLAGYLPLPAELLYRDITGAEALRAIRKHLLPEPQLLCLGEDLARLL</sequence>
<dbReference type="GO" id="GO:0006006">
    <property type="term" value="P:glucose metabolic process"/>
    <property type="evidence" value="ECO:0007669"/>
    <property type="project" value="TreeGrafter"/>
</dbReference>
<dbReference type="EMBL" id="VWYG01029341">
    <property type="protein sequence ID" value="NXQ92577.1"/>
    <property type="molecule type" value="Genomic_DNA"/>
</dbReference>
<keyword evidence="3" id="KW-1185">Reference proteome</keyword>
<dbReference type="PANTHER" id="PTHR20884:SF8">
    <property type="entry name" value="GDP-D-GLUCOSE PHOSPHORYLASE 1"/>
    <property type="match status" value="1"/>
</dbReference>
<evidence type="ECO:0000313" key="3">
    <source>
        <dbReference type="Proteomes" id="UP000567826"/>
    </source>
</evidence>
<dbReference type="GO" id="GO:0016787">
    <property type="term" value="F:hydrolase activity"/>
    <property type="evidence" value="ECO:0007669"/>
    <property type="project" value="UniProtKB-KW"/>
</dbReference>
<dbReference type="PANTHER" id="PTHR20884">
    <property type="entry name" value="GDP-D-GLUCOSE PHOSPHORYLASE 1"/>
    <property type="match status" value="1"/>
</dbReference>
<accession>A0A7L2GZR7</accession>
<proteinExistence type="predicted"/>
<comment type="caution">
    <text evidence="2">The sequence shown here is derived from an EMBL/GenBank/DDBJ whole genome shotgun (WGS) entry which is preliminary data.</text>
</comment>
<reference evidence="2 3" key="1">
    <citation type="submission" date="2019-09" db="EMBL/GenBank/DDBJ databases">
        <title>Bird 10,000 Genomes (B10K) Project - Family phase.</title>
        <authorList>
            <person name="Zhang G."/>
        </authorList>
    </citation>
    <scope>NUCLEOTIDE SEQUENCE [LARGE SCALE GENOMIC DNA]</scope>
    <source>
        <strain evidence="2">B10K-DU-001-56</strain>
        <tissue evidence="2">Muscle</tissue>
    </source>
</reference>
<feature type="non-terminal residue" evidence="2">
    <location>
        <position position="1"/>
    </location>
</feature>
<feature type="non-terminal residue" evidence="2">
    <location>
        <position position="272"/>
    </location>
</feature>
<dbReference type="GO" id="GO:0005737">
    <property type="term" value="C:cytoplasm"/>
    <property type="evidence" value="ECO:0007669"/>
    <property type="project" value="UniProtKB-SubCell"/>
</dbReference>
<protein>
    <submittedName>
        <fullName evidence="2">GDPP1 phosphorylase</fullName>
    </submittedName>
</protein>
<dbReference type="GO" id="GO:0000166">
    <property type="term" value="F:nucleotide binding"/>
    <property type="evidence" value="ECO:0007669"/>
    <property type="project" value="UniProtKB-KW"/>
</dbReference>
<dbReference type="InterPro" id="IPR026506">
    <property type="entry name" value="GDPGP"/>
</dbReference>
<evidence type="ECO:0000259" key="1">
    <source>
        <dbReference type="Pfam" id="PF26217"/>
    </source>
</evidence>
<organism evidence="2 3">
    <name type="scientific">Nyctibius grandis</name>
    <name type="common">Great potoo</name>
    <dbReference type="NCBI Taxonomy" id="48427"/>
    <lineage>
        <taxon>Eukaryota</taxon>
        <taxon>Metazoa</taxon>
        <taxon>Chordata</taxon>
        <taxon>Craniata</taxon>
        <taxon>Vertebrata</taxon>
        <taxon>Euteleostomi</taxon>
        <taxon>Archelosauria</taxon>
        <taxon>Archosauria</taxon>
        <taxon>Dinosauria</taxon>
        <taxon>Saurischia</taxon>
        <taxon>Theropoda</taxon>
        <taxon>Coelurosauria</taxon>
        <taxon>Aves</taxon>
        <taxon>Neognathae</taxon>
        <taxon>Neoaves</taxon>
        <taxon>Strisores</taxon>
        <taxon>Caprimulgiformes</taxon>
        <taxon>Nyctibiidae</taxon>
        <taxon>Nyctibius</taxon>
    </lineage>
</organism>
<dbReference type="InterPro" id="IPR058866">
    <property type="entry name" value="GDPGP1_N"/>
</dbReference>
<evidence type="ECO:0000313" key="2">
    <source>
        <dbReference type="EMBL" id="NXQ92577.1"/>
    </source>
</evidence>